<protein>
    <submittedName>
        <fullName evidence="2">Uncharacterized protein</fullName>
    </submittedName>
</protein>
<reference evidence="2 3" key="1">
    <citation type="submission" date="2023-01" db="EMBL/GenBank/DDBJ databases">
        <title>Analysis of 21 Apiospora genomes using comparative genomics revels a genus with tremendous synthesis potential of carbohydrate active enzymes and secondary metabolites.</title>
        <authorList>
            <person name="Sorensen T."/>
        </authorList>
    </citation>
    <scope>NUCLEOTIDE SEQUENCE [LARGE SCALE GENOMIC DNA]</scope>
    <source>
        <strain evidence="2 3">CBS 114990</strain>
    </source>
</reference>
<gene>
    <name evidence="2" type="ORF">PG997_003264</name>
</gene>
<dbReference type="EMBL" id="JAQQWN010000004">
    <property type="protein sequence ID" value="KAK8088303.1"/>
    <property type="molecule type" value="Genomic_DNA"/>
</dbReference>
<proteinExistence type="predicted"/>
<organism evidence="2 3">
    <name type="scientific">Apiospora hydei</name>
    <dbReference type="NCBI Taxonomy" id="1337664"/>
    <lineage>
        <taxon>Eukaryota</taxon>
        <taxon>Fungi</taxon>
        <taxon>Dikarya</taxon>
        <taxon>Ascomycota</taxon>
        <taxon>Pezizomycotina</taxon>
        <taxon>Sordariomycetes</taxon>
        <taxon>Xylariomycetidae</taxon>
        <taxon>Amphisphaeriales</taxon>
        <taxon>Apiosporaceae</taxon>
        <taxon>Apiospora</taxon>
    </lineage>
</organism>
<dbReference type="GeneID" id="92040639"/>
<dbReference type="RefSeq" id="XP_066671197.1">
    <property type="nucleotide sequence ID" value="XM_066807579.1"/>
</dbReference>
<keyword evidence="3" id="KW-1185">Reference proteome</keyword>
<evidence type="ECO:0000313" key="2">
    <source>
        <dbReference type="EMBL" id="KAK8088303.1"/>
    </source>
</evidence>
<name>A0ABR1WYQ9_9PEZI</name>
<dbReference type="Proteomes" id="UP001433268">
    <property type="component" value="Unassembled WGS sequence"/>
</dbReference>
<evidence type="ECO:0000256" key="1">
    <source>
        <dbReference type="SAM" id="MobiDB-lite"/>
    </source>
</evidence>
<sequence>MSTDRSSIVPLISPMCCTTVEGPGSAHEAALGPRHAGRQTGRLGAPRAPSALDSRRLNV</sequence>
<comment type="caution">
    <text evidence="2">The sequence shown here is derived from an EMBL/GenBank/DDBJ whole genome shotgun (WGS) entry which is preliminary data.</text>
</comment>
<feature type="region of interest" description="Disordered" evidence="1">
    <location>
        <begin position="22"/>
        <end position="59"/>
    </location>
</feature>
<accession>A0ABR1WYQ9</accession>
<evidence type="ECO:0000313" key="3">
    <source>
        <dbReference type="Proteomes" id="UP001433268"/>
    </source>
</evidence>